<keyword evidence="4" id="KW-0472">Membrane</keyword>
<dbReference type="GO" id="GO:0005524">
    <property type="term" value="F:ATP binding"/>
    <property type="evidence" value="ECO:0007669"/>
    <property type="project" value="UniProtKB-KW"/>
</dbReference>
<dbReference type="RefSeq" id="WP_208007152.1">
    <property type="nucleotide sequence ID" value="NZ_CP071796.1"/>
</dbReference>
<dbReference type="PANTHER" id="PTHR23070">
    <property type="entry name" value="BCS1 AAA-TYPE ATPASE"/>
    <property type="match status" value="1"/>
</dbReference>
<evidence type="ECO:0000256" key="1">
    <source>
        <dbReference type="ARBA" id="ARBA00004167"/>
    </source>
</evidence>
<accession>A0A975H1E3</accession>
<comment type="similarity">
    <text evidence="2">Belongs to the AAA ATPase family. BCS1 subfamily.</text>
</comment>
<dbReference type="AlphaFoldDB" id="A0A975H1E3"/>
<dbReference type="PROSITE" id="PS00674">
    <property type="entry name" value="AAA"/>
    <property type="match status" value="1"/>
</dbReference>
<dbReference type="Gene3D" id="3.40.50.300">
    <property type="entry name" value="P-loop containing nucleotide triphosphate hydrolases"/>
    <property type="match status" value="1"/>
</dbReference>
<dbReference type="Proteomes" id="UP000663903">
    <property type="component" value="Chromosome"/>
</dbReference>
<reference evidence="7" key="1">
    <citation type="submission" date="2021-03" db="EMBL/GenBank/DDBJ databases">
        <title>Ottowia sp. 27C isolated from the cloaca of a Giant Asian pond turtle (Heosemys grandis).</title>
        <authorList>
            <person name="Spergser J."/>
            <person name="Busse H.-J."/>
        </authorList>
    </citation>
    <scope>NUCLEOTIDE SEQUENCE</scope>
    <source>
        <strain evidence="7">27C</strain>
    </source>
</reference>
<feature type="transmembrane region" description="Helical" evidence="4">
    <location>
        <begin position="6"/>
        <end position="27"/>
    </location>
</feature>
<evidence type="ECO:0000256" key="4">
    <source>
        <dbReference type="SAM" id="Phobius"/>
    </source>
</evidence>
<evidence type="ECO:0000256" key="2">
    <source>
        <dbReference type="ARBA" id="ARBA00007448"/>
    </source>
</evidence>
<dbReference type="Pfam" id="PF08740">
    <property type="entry name" value="BCS1_N"/>
    <property type="match status" value="1"/>
</dbReference>
<keyword evidence="4" id="KW-1133">Transmembrane helix</keyword>
<dbReference type="InterPro" id="IPR003959">
    <property type="entry name" value="ATPase_AAA_core"/>
</dbReference>
<dbReference type="CDD" id="cd19510">
    <property type="entry name" value="RecA-like_BCS1"/>
    <property type="match status" value="1"/>
</dbReference>
<organism evidence="7 8">
    <name type="scientific">Ottowia testudinis</name>
    <dbReference type="NCBI Taxonomy" id="2816950"/>
    <lineage>
        <taxon>Bacteria</taxon>
        <taxon>Pseudomonadati</taxon>
        <taxon>Pseudomonadota</taxon>
        <taxon>Betaproteobacteria</taxon>
        <taxon>Burkholderiales</taxon>
        <taxon>Comamonadaceae</taxon>
        <taxon>Ottowia</taxon>
    </lineage>
</organism>
<dbReference type="KEGG" id="otd:J1M35_11280"/>
<name>A0A975H1E3_9BURK</name>
<feature type="domain" description="AAA+ ATPase" evidence="5">
    <location>
        <begin position="224"/>
        <end position="352"/>
    </location>
</feature>
<dbReference type="SMART" id="SM01024">
    <property type="entry name" value="BCS1_N"/>
    <property type="match status" value="1"/>
</dbReference>
<dbReference type="InterPro" id="IPR003960">
    <property type="entry name" value="ATPase_AAA_CS"/>
</dbReference>
<evidence type="ECO:0000259" key="5">
    <source>
        <dbReference type="SMART" id="SM00382"/>
    </source>
</evidence>
<protein>
    <submittedName>
        <fullName evidence="7">AAA family ATPase</fullName>
    </submittedName>
</protein>
<evidence type="ECO:0000259" key="6">
    <source>
        <dbReference type="SMART" id="SM01024"/>
    </source>
</evidence>
<evidence type="ECO:0000313" key="7">
    <source>
        <dbReference type="EMBL" id="QTD43743.1"/>
    </source>
</evidence>
<comment type="subcellular location">
    <subcellularLocation>
        <location evidence="1">Membrane</location>
        <topology evidence="1">Single-pass membrane protein</topology>
    </subcellularLocation>
</comment>
<dbReference type="InterPro" id="IPR003593">
    <property type="entry name" value="AAA+_ATPase"/>
</dbReference>
<keyword evidence="4" id="KW-0812">Transmembrane</keyword>
<keyword evidence="3" id="KW-0547">Nucleotide-binding</keyword>
<dbReference type="Pfam" id="PF00004">
    <property type="entry name" value="AAA"/>
    <property type="match status" value="1"/>
</dbReference>
<sequence>MTEWNLFSNPALQAMVLAVAGALGYWLKDIPGQLFSWFKQYVVSTLTVDSRDEFLFGALTEFLDRHPSAQRLNNVKVHSARRGSEFRTLEEELRTGHSPLAFYSPAEGLHFMRLQGRLLWIQRDMQFAQVVYERIRISCFGRLPTRLQALMQNAIEQRTARETDLLSVYIPNPFDGSGWMHARLGTLRPLSSVVLKAGQAEGLLADLQRFISHRGQYEKLGIPWRRGYLLYGPPGTGKTSLVIALASELQRNVCTMSLASPIVTDEKIHVLLASVPKRSILLLEDIDAFFHDREAVHDEVRLSFSGFLNALDGVATQEGTILFMTTNHVDKLDAALIRAGRIDEKIELGYADHDQLRRLYLKFDDDEAAAQAFATQHAKKKIAPAQAQGLLLAMMKDKAE</sequence>
<dbReference type="GO" id="GO:0016887">
    <property type="term" value="F:ATP hydrolysis activity"/>
    <property type="evidence" value="ECO:0007669"/>
    <property type="project" value="InterPro"/>
</dbReference>
<feature type="domain" description="BCS1 N-terminal" evidence="6">
    <location>
        <begin position="18"/>
        <end position="193"/>
    </location>
</feature>
<dbReference type="InterPro" id="IPR014851">
    <property type="entry name" value="BCS1_N"/>
</dbReference>
<dbReference type="GO" id="GO:0016020">
    <property type="term" value="C:membrane"/>
    <property type="evidence" value="ECO:0007669"/>
    <property type="project" value="UniProtKB-SubCell"/>
</dbReference>
<keyword evidence="3" id="KW-0067">ATP-binding</keyword>
<dbReference type="EMBL" id="CP071796">
    <property type="protein sequence ID" value="QTD43743.1"/>
    <property type="molecule type" value="Genomic_DNA"/>
</dbReference>
<proteinExistence type="inferred from homology"/>
<dbReference type="SMART" id="SM00382">
    <property type="entry name" value="AAA"/>
    <property type="match status" value="1"/>
</dbReference>
<evidence type="ECO:0000313" key="8">
    <source>
        <dbReference type="Proteomes" id="UP000663903"/>
    </source>
</evidence>
<evidence type="ECO:0000256" key="3">
    <source>
        <dbReference type="RuleBase" id="RU003651"/>
    </source>
</evidence>
<dbReference type="SUPFAM" id="SSF52540">
    <property type="entry name" value="P-loop containing nucleoside triphosphate hydrolases"/>
    <property type="match status" value="1"/>
</dbReference>
<gene>
    <name evidence="7" type="ORF">J1M35_11280</name>
</gene>
<keyword evidence="8" id="KW-1185">Reference proteome</keyword>
<dbReference type="InterPro" id="IPR027417">
    <property type="entry name" value="P-loop_NTPase"/>
</dbReference>
<dbReference type="InterPro" id="IPR050747">
    <property type="entry name" value="Mitochondrial_chaperone_BCS1"/>
</dbReference>